<proteinExistence type="predicted"/>
<evidence type="ECO:0000256" key="1">
    <source>
        <dbReference type="SAM" id="Coils"/>
    </source>
</evidence>
<sequence length="125" mass="14486">MVTVSIGQISDCWMIVVNVGRVLKMTKQEAKKMKKELSDYKKVFSELEERCSPEALEYWHRHLWYGLTIQSNAEAAAPKEGEPPKPPFKLADWLIGRESKDGIRLYGKNDLKQIALHLFIYCEDE</sequence>
<accession>A0A8S5QHU6</accession>
<name>A0A8S5QHU6_9CAUD</name>
<evidence type="ECO:0000313" key="2">
    <source>
        <dbReference type="EMBL" id="DAE18369.1"/>
    </source>
</evidence>
<organism evidence="2">
    <name type="scientific">Siphoviridae sp. cteHV32</name>
    <dbReference type="NCBI Taxonomy" id="2825588"/>
    <lineage>
        <taxon>Viruses</taxon>
        <taxon>Duplodnaviria</taxon>
        <taxon>Heunggongvirae</taxon>
        <taxon>Uroviricota</taxon>
        <taxon>Caudoviricetes</taxon>
    </lineage>
</organism>
<reference evidence="2" key="1">
    <citation type="journal article" date="2021" name="Proc. Natl. Acad. Sci. U.S.A.">
        <title>A Catalog of Tens of Thousands of Viruses from Human Metagenomes Reveals Hidden Associations with Chronic Diseases.</title>
        <authorList>
            <person name="Tisza M.J."/>
            <person name="Buck C.B."/>
        </authorList>
    </citation>
    <scope>NUCLEOTIDE SEQUENCE</scope>
    <source>
        <strain evidence="2">CteHV32</strain>
    </source>
</reference>
<keyword evidence="1" id="KW-0175">Coiled coil</keyword>
<protein>
    <submittedName>
        <fullName evidence="2">Uncharacterized protein</fullName>
    </submittedName>
</protein>
<feature type="coiled-coil region" evidence="1">
    <location>
        <begin position="23"/>
        <end position="50"/>
    </location>
</feature>
<dbReference type="EMBL" id="BK015653">
    <property type="protein sequence ID" value="DAE18369.1"/>
    <property type="molecule type" value="Genomic_DNA"/>
</dbReference>